<dbReference type="Proteomes" id="UP000237105">
    <property type="component" value="Unassembled WGS sequence"/>
</dbReference>
<sequence>MIVDSASIVCRLLSWGGQIWSSNTYHANCHAREPPLPGHEVTLPSNLDEHSEVHLRHQQPPAKVARTSLVKSSKYWLISRVKFSRQSTSLSMAALRICTPCSSLPMWQPLVPAVPSS</sequence>
<dbReference type="EMBL" id="JXTB01000126">
    <property type="protein sequence ID" value="PON60894.1"/>
    <property type="molecule type" value="Genomic_DNA"/>
</dbReference>
<protein>
    <submittedName>
        <fullName evidence="1">Uncharacterized protein</fullName>
    </submittedName>
</protein>
<reference evidence="2" key="1">
    <citation type="submission" date="2016-06" db="EMBL/GenBank/DDBJ databases">
        <title>Parallel loss of symbiosis genes in relatives of nitrogen-fixing non-legume Parasponia.</title>
        <authorList>
            <person name="Van Velzen R."/>
            <person name="Holmer R."/>
            <person name="Bu F."/>
            <person name="Rutten L."/>
            <person name="Van Zeijl A."/>
            <person name="Liu W."/>
            <person name="Santuari L."/>
            <person name="Cao Q."/>
            <person name="Sharma T."/>
            <person name="Shen D."/>
            <person name="Roswanjaya Y."/>
            <person name="Wardhani T."/>
            <person name="Kalhor M.S."/>
            <person name="Jansen J."/>
            <person name="Van den Hoogen J."/>
            <person name="Gungor B."/>
            <person name="Hartog M."/>
            <person name="Hontelez J."/>
            <person name="Verver J."/>
            <person name="Yang W.-C."/>
            <person name="Schijlen E."/>
            <person name="Repin R."/>
            <person name="Schilthuizen M."/>
            <person name="Schranz E."/>
            <person name="Heidstra R."/>
            <person name="Miyata K."/>
            <person name="Fedorova E."/>
            <person name="Kohlen W."/>
            <person name="Bisseling T."/>
            <person name="Smit S."/>
            <person name="Geurts R."/>
        </authorList>
    </citation>
    <scope>NUCLEOTIDE SEQUENCE [LARGE SCALE GENOMIC DNA]</scope>
    <source>
        <strain evidence="2">cv. WU1-14</strain>
    </source>
</reference>
<accession>A0A2P5CIS2</accession>
<keyword evidence="2" id="KW-1185">Reference proteome</keyword>
<evidence type="ECO:0000313" key="1">
    <source>
        <dbReference type="EMBL" id="PON60894.1"/>
    </source>
</evidence>
<dbReference type="AlphaFoldDB" id="A0A2P5CIS2"/>
<name>A0A2P5CIS2_PARAD</name>
<organism evidence="1 2">
    <name type="scientific">Parasponia andersonii</name>
    <name type="common">Sponia andersonii</name>
    <dbReference type="NCBI Taxonomy" id="3476"/>
    <lineage>
        <taxon>Eukaryota</taxon>
        <taxon>Viridiplantae</taxon>
        <taxon>Streptophyta</taxon>
        <taxon>Embryophyta</taxon>
        <taxon>Tracheophyta</taxon>
        <taxon>Spermatophyta</taxon>
        <taxon>Magnoliopsida</taxon>
        <taxon>eudicotyledons</taxon>
        <taxon>Gunneridae</taxon>
        <taxon>Pentapetalae</taxon>
        <taxon>rosids</taxon>
        <taxon>fabids</taxon>
        <taxon>Rosales</taxon>
        <taxon>Cannabaceae</taxon>
        <taxon>Parasponia</taxon>
    </lineage>
</organism>
<evidence type="ECO:0000313" key="2">
    <source>
        <dbReference type="Proteomes" id="UP000237105"/>
    </source>
</evidence>
<proteinExistence type="predicted"/>
<gene>
    <name evidence="1" type="ORF">PanWU01x14_150230</name>
</gene>
<comment type="caution">
    <text evidence="1">The sequence shown here is derived from an EMBL/GenBank/DDBJ whole genome shotgun (WGS) entry which is preliminary data.</text>
</comment>